<dbReference type="SUPFAM" id="SSF53955">
    <property type="entry name" value="Lysozyme-like"/>
    <property type="match status" value="1"/>
</dbReference>
<comment type="caution">
    <text evidence="2">The sequence shown here is derived from an EMBL/GenBank/DDBJ whole genome shotgun (WGS) entry which is preliminary data.</text>
</comment>
<dbReference type="EMBL" id="QHLZ01000001">
    <property type="protein sequence ID" value="PXA69602.1"/>
    <property type="molecule type" value="Genomic_DNA"/>
</dbReference>
<dbReference type="AlphaFoldDB" id="A0A2V3DYF2"/>
<feature type="compositionally biased region" description="Basic and acidic residues" evidence="1">
    <location>
        <begin position="223"/>
        <end position="240"/>
    </location>
</feature>
<proteinExistence type="predicted"/>
<organism evidence="2 3">
    <name type="scientific">Arthrobacter psychrochitiniphilus</name>
    <dbReference type="NCBI Taxonomy" id="291045"/>
    <lineage>
        <taxon>Bacteria</taxon>
        <taxon>Bacillati</taxon>
        <taxon>Actinomycetota</taxon>
        <taxon>Actinomycetes</taxon>
        <taxon>Micrococcales</taxon>
        <taxon>Micrococcaceae</taxon>
        <taxon>Arthrobacter</taxon>
    </lineage>
</organism>
<dbReference type="Proteomes" id="UP000246303">
    <property type="component" value="Unassembled WGS sequence"/>
</dbReference>
<protein>
    <submittedName>
        <fullName evidence="2">Transglycosylase</fullName>
    </submittedName>
</protein>
<evidence type="ECO:0000313" key="3">
    <source>
        <dbReference type="Proteomes" id="UP000246303"/>
    </source>
</evidence>
<dbReference type="OrthoDB" id="9766277at2"/>
<feature type="compositionally biased region" description="Pro residues" evidence="1">
    <location>
        <begin position="254"/>
        <end position="277"/>
    </location>
</feature>
<feature type="region of interest" description="Disordered" evidence="1">
    <location>
        <begin position="223"/>
        <end position="277"/>
    </location>
</feature>
<accession>A0A2V3DYF2</accession>
<dbReference type="InterPro" id="IPR023346">
    <property type="entry name" value="Lysozyme-like_dom_sf"/>
</dbReference>
<sequence length="409" mass="42710">MQAAKGNEAATAAEVSKIGGLLDSLENEATSLSESAVGAGATLALTQRKLNAAVAEVDVLNAQANRASVDAAKYKKDAVAVAVQSYKNGGTGLGLFASVAALESPESLNGVELMQQVGEKAARKQTKALESQAAATALEKTRKAAQEVQALLTTEARAASDAAVAAHSAVVTQLNAKEEQSATLTAQLASLNNTTVAKEAQYRQGQEAQAAYYQAQEAKRQAAETAEALRRAEAEREAARHPHKPSRPQVVPNPVVPPANPAPGPAKPAPKPVPANPVPNPVPAKPVPGGGYIPVEVLLPNIPGGAVNDPAGAKAYASSRMGGFGWAQSEFNCLNLLWERESNWRTNATNPYSGAYGIAQALPPGKYAAAGSDWLSNYRTQIEWGLGYIKNRYGSPCGAWNHSQSVGWY</sequence>
<name>A0A2V3DYF2_9MICC</name>
<evidence type="ECO:0000313" key="2">
    <source>
        <dbReference type="EMBL" id="PXA69602.1"/>
    </source>
</evidence>
<keyword evidence="3" id="KW-1185">Reference proteome</keyword>
<gene>
    <name evidence="2" type="ORF">CVS29_00265</name>
</gene>
<evidence type="ECO:0000256" key="1">
    <source>
        <dbReference type="SAM" id="MobiDB-lite"/>
    </source>
</evidence>
<reference evidence="2 3" key="1">
    <citation type="submission" date="2018-05" db="EMBL/GenBank/DDBJ databases">
        <title>Genetic diversity of glacier-inhabiting Cryobacterium bacteria in China and description of Cryobacterium mengkeensis sp. nov. and Arthrobacter glacialis sp. nov.</title>
        <authorList>
            <person name="Liu Q."/>
            <person name="Xin Y.-H."/>
        </authorList>
    </citation>
    <scope>NUCLEOTIDE SEQUENCE [LARGE SCALE GENOMIC DNA]</scope>
    <source>
        <strain evidence="2 3">GP3</strain>
    </source>
</reference>